<feature type="transmembrane region" description="Helical" evidence="1">
    <location>
        <begin position="69"/>
        <end position="100"/>
    </location>
</feature>
<dbReference type="RefSeq" id="WP_305907555.1">
    <property type="nucleotide sequence ID" value="NZ_CP157743.1"/>
</dbReference>
<organism evidence="2 3">
    <name type="scientific">Methylomarinum roseum</name>
    <dbReference type="NCBI Taxonomy" id="3067653"/>
    <lineage>
        <taxon>Bacteria</taxon>
        <taxon>Pseudomonadati</taxon>
        <taxon>Pseudomonadota</taxon>
        <taxon>Gammaproteobacteria</taxon>
        <taxon>Methylococcales</taxon>
        <taxon>Methylococcaceae</taxon>
        <taxon>Methylomarinum</taxon>
    </lineage>
</organism>
<sequence>MNTFHVHDNHESHSSDYKDLASLIYLLQALAFLLGGITFVIAVVIGYLNRAHVKGTWLESHFQWQINTFWVALLSLVVGTLTLPLVIGYVVLIGAIIWTIHRIVYGWNALSKSKEVKPIF</sequence>
<keyword evidence="1" id="KW-0812">Transmembrane</keyword>
<reference evidence="2 3" key="1">
    <citation type="journal article" date="2024" name="Microbiology">
        <title>Methylomarinum rosea sp. nov., a novel halophilic methanotrophic bacterium from the hypersaline Lake Elton.</title>
        <authorList>
            <person name="Suleimanov R.Z."/>
            <person name="Oshkin I.Y."/>
            <person name="Danilova O.V."/>
            <person name="Suzina N.E."/>
            <person name="Dedysh S.N."/>
        </authorList>
    </citation>
    <scope>NUCLEOTIDE SEQUENCE [LARGE SCALE GENOMIC DNA]</scope>
    <source>
        <strain evidence="2 3">Ch1-1</strain>
    </source>
</reference>
<dbReference type="KEGG" id="mech:Q9L42_015255"/>
<evidence type="ECO:0008006" key="4">
    <source>
        <dbReference type="Google" id="ProtNLM"/>
    </source>
</evidence>
<gene>
    <name evidence="2" type="ORF">Q9L42_015255</name>
</gene>
<dbReference type="Proteomes" id="UP001225378">
    <property type="component" value="Chromosome"/>
</dbReference>
<keyword evidence="1" id="KW-1133">Transmembrane helix</keyword>
<feature type="transmembrane region" description="Helical" evidence="1">
    <location>
        <begin position="20"/>
        <end position="48"/>
    </location>
</feature>
<evidence type="ECO:0000313" key="2">
    <source>
        <dbReference type="EMBL" id="XBS19705.1"/>
    </source>
</evidence>
<dbReference type="EMBL" id="CP157743">
    <property type="protein sequence ID" value="XBS19705.1"/>
    <property type="molecule type" value="Genomic_DNA"/>
</dbReference>
<name>A0AAU7NRS8_9GAMM</name>
<protein>
    <recommendedName>
        <fullName evidence="4">Transmembrane protein</fullName>
    </recommendedName>
</protein>
<evidence type="ECO:0000313" key="3">
    <source>
        <dbReference type="Proteomes" id="UP001225378"/>
    </source>
</evidence>
<keyword evidence="3" id="KW-1185">Reference proteome</keyword>
<dbReference type="AlphaFoldDB" id="A0AAU7NRS8"/>
<keyword evidence="1" id="KW-0472">Membrane</keyword>
<proteinExistence type="predicted"/>
<accession>A0AAU7NRS8</accession>
<evidence type="ECO:0000256" key="1">
    <source>
        <dbReference type="SAM" id="Phobius"/>
    </source>
</evidence>